<evidence type="ECO:0000313" key="2">
    <source>
        <dbReference type="Proteomes" id="UP000663873"/>
    </source>
</evidence>
<sequence>NNTPRSWFIAAKRRLINQYRNEQSELGLSKEEVAKRVQTQLNVEYTERAFETIENSREIENL</sequence>
<evidence type="ECO:0000313" key="1">
    <source>
        <dbReference type="EMBL" id="CAF4920161.1"/>
    </source>
</evidence>
<comment type="caution">
    <text evidence="1">The sequence shown here is derived from an EMBL/GenBank/DDBJ whole genome shotgun (WGS) entry which is preliminary data.</text>
</comment>
<feature type="non-terminal residue" evidence="1">
    <location>
        <position position="1"/>
    </location>
</feature>
<name>A0A821W7I2_9BILA</name>
<organism evidence="1 2">
    <name type="scientific">Rotaria socialis</name>
    <dbReference type="NCBI Taxonomy" id="392032"/>
    <lineage>
        <taxon>Eukaryota</taxon>
        <taxon>Metazoa</taxon>
        <taxon>Spiralia</taxon>
        <taxon>Gnathifera</taxon>
        <taxon>Rotifera</taxon>
        <taxon>Eurotatoria</taxon>
        <taxon>Bdelloidea</taxon>
        <taxon>Philodinida</taxon>
        <taxon>Philodinidae</taxon>
        <taxon>Rotaria</taxon>
    </lineage>
</organism>
<dbReference type="Proteomes" id="UP000663873">
    <property type="component" value="Unassembled WGS sequence"/>
</dbReference>
<reference evidence="1" key="1">
    <citation type="submission" date="2021-02" db="EMBL/GenBank/DDBJ databases">
        <authorList>
            <person name="Nowell W R."/>
        </authorList>
    </citation>
    <scope>NUCLEOTIDE SEQUENCE</scope>
</reference>
<proteinExistence type="predicted"/>
<accession>A0A821W7I2</accession>
<keyword evidence="2" id="KW-1185">Reference proteome</keyword>
<gene>
    <name evidence="1" type="ORF">UJA718_LOCUS46388</name>
</gene>
<feature type="non-terminal residue" evidence="1">
    <location>
        <position position="62"/>
    </location>
</feature>
<dbReference type="AlphaFoldDB" id="A0A821W7I2"/>
<dbReference type="EMBL" id="CAJOBP010082742">
    <property type="protein sequence ID" value="CAF4920161.1"/>
    <property type="molecule type" value="Genomic_DNA"/>
</dbReference>
<protein>
    <submittedName>
        <fullName evidence="1">Uncharacterized protein</fullName>
    </submittedName>
</protein>